<comment type="caution">
    <text evidence="2">The sequence shown here is derived from an EMBL/GenBank/DDBJ whole genome shotgun (WGS) entry which is preliminary data.</text>
</comment>
<dbReference type="SUPFAM" id="SSF56672">
    <property type="entry name" value="DNA/RNA polymerases"/>
    <property type="match status" value="1"/>
</dbReference>
<accession>A0A816WEK5</accession>
<sequence length="942" mass="106833">MGIQVTKVDSKLPNVCAIDVKTDESLRIIGVYASDSRSWSWEEISPLITSKCVIFGDFNVDVFQDSNKSEKLLHWADMNSLAPFTPDTPTSLRSDRVIDYALARGVNINVQTYKGRTTSDHLPILSSIPVSIKQNLTDKNVHWKVFSLFSEYTSSFWEKSWDSKSFDDTYADYVKFLFLLSARCTVTFPLNKYRVAIPAELRAFMSYVRALSFRQLRTKSSFLKNEVRRLRKIAKNKLSFFFSNQLSTMLRCRNTSAPISATFWSRTKRFLKPSSSSLHALIDPAGDIIKDHESMCEVAANFYEDFFKEQEVVRPHPYTDTPLTNFDNIDEPIPDVSLDELLEVVHMKRKKKSVDAHGISNFMFNFLSSSNWTFLLNLYNCSFQSSILPRAWKDTRIILLAKKESICSPSATRPISLLDVFQKVGEKLFLTRFQDVLYRRGLLPDNQSGFRDNFRLQTRVILFLEDVYSLMANSAPVCTILIDFRSAFDQLWYTGCIGKLRRLGVPLAYLNWIEAWLCNRRAFIEVNGNRSRWFNIGKGGPQGGILTPCLFIAFHCDMGQFLSGCTSHFFADDLAAIVSGQIGLSYTDQCLDLEKRIKLFLDQLEYYACLSVQPINFTKTVALFSARAIGLPKFDINFDSNNEEKISWVNEFKYLGYWVTPKMGWGTMLKKTMTKVRQRVALIRSFKLFGCSSPQLKQTEPAFIPVRSCSIDIHPNARWKQNGLAVAGGNGKGNGINQLSHPCGLYVDDDQTVYVVDQSNHRIMEWKSGVTSGQVVAGGSGQGSGTHQFSKPFDVIVDKERDSLIISDYSNRRVVRWPRRNGTNGETIISNIDCLGLTMDENGSLYVVDVAKVEVRRYRRGEFQGTVVAGGNRLYVSEWINHRVMKWMEGEKEGIVVADSQGQGNGLTQLPNFGGVIIDQLGTVYVADRGNARIMRWPKGVA</sequence>
<dbReference type="Gene3D" id="2.120.10.30">
    <property type="entry name" value="TolB, C-terminal domain"/>
    <property type="match status" value="1"/>
</dbReference>
<gene>
    <name evidence="2" type="ORF">WKI299_LOCUS27375</name>
</gene>
<dbReference type="InterPro" id="IPR036691">
    <property type="entry name" value="Endo/exonu/phosph_ase_sf"/>
</dbReference>
<dbReference type="PROSITE" id="PS50878">
    <property type="entry name" value="RT_POL"/>
    <property type="match status" value="1"/>
</dbReference>
<dbReference type="CDD" id="cd05819">
    <property type="entry name" value="NHL"/>
    <property type="match status" value="1"/>
</dbReference>
<proteinExistence type="predicted"/>
<dbReference type="Proteomes" id="UP000663856">
    <property type="component" value="Unassembled WGS sequence"/>
</dbReference>
<dbReference type="PANTHER" id="PTHR36688">
    <property type="entry name" value="ENDO/EXONUCLEASE/PHOSPHATASE DOMAIN-CONTAINING PROTEIN"/>
    <property type="match status" value="1"/>
</dbReference>
<dbReference type="Gene3D" id="3.60.10.10">
    <property type="entry name" value="Endonuclease/exonuclease/phosphatase"/>
    <property type="match status" value="1"/>
</dbReference>
<evidence type="ECO:0000259" key="1">
    <source>
        <dbReference type="PROSITE" id="PS50878"/>
    </source>
</evidence>
<dbReference type="EMBL" id="CAJNRF010011962">
    <property type="protein sequence ID" value="CAF2136214.1"/>
    <property type="molecule type" value="Genomic_DNA"/>
</dbReference>
<evidence type="ECO:0000313" key="2">
    <source>
        <dbReference type="EMBL" id="CAF2136214.1"/>
    </source>
</evidence>
<dbReference type="InterPro" id="IPR052560">
    <property type="entry name" value="RdDP_mobile_element"/>
</dbReference>
<dbReference type="AlphaFoldDB" id="A0A816WEK5"/>
<organism evidence="2 3">
    <name type="scientific">Rotaria magnacalcarata</name>
    <dbReference type="NCBI Taxonomy" id="392030"/>
    <lineage>
        <taxon>Eukaryota</taxon>
        <taxon>Metazoa</taxon>
        <taxon>Spiralia</taxon>
        <taxon>Gnathifera</taxon>
        <taxon>Rotifera</taxon>
        <taxon>Eurotatoria</taxon>
        <taxon>Bdelloidea</taxon>
        <taxon>Philodinida</taxon>
        <taxon>Philodinidae</taxon>
        <taxon>Rotaria</taxon>
    </lineage>
</organism>
<dbReference type="InterPro" id="IPR011042">
    <property type="entry name" value="6-blade_b-propeller_TolB-like"/>
</dbReference>
<name>A0A816WEK5_9BILA</name>
<protein>
    <recommendedName>
        <fullName evidence="1">Reverse transcriptase domain-containing protein</fullName>
    </recommendedName>
</protein>
<dbReference type="InterPro" id="IPR043502">
    <property type="entry name" value="DNA/RNA_pol_sf"/>
</dbReference>
<dbReference type="PANTHER" id="PTHR36688:SF1">
    <property type="entry name" value="ENDONUCLEASE_EXONUCLEASE_PHOSPHATASE DOMAIN-CONTAINING PROTEIN"/>
    <property type="match status" value="1"/>
</dbReference>
<evidence type="ECO:0000313" key="3">
    <source>
        <dbReference type="Proteomes" id="UP000663856"/>
    </source>
</evidence>
<dbReference type="InterPro" id="IPR000477">
    <property type="entry name" value="RT_dom"/>
</dbReference>
<dbReference type="SUPFAM" id="SSF56219">
    <property type="entry name" value="DNase I-like"/>
    <property type="match status" value="1"/>
</dbReference>
<dbReference type="Pfam" id="PF00078">
    <property type="entry name" value="RVT_1"/>
    <property type="match status" value="1"/>
</dbReference>
<reference evidence="2" key="1">
    <citation type="submission" date="2021-02" db="EMBL/GenBank/DDBJ databases">
        <authorList>
            <person name="Nowell W R."/>
        </authorList>
    </citation>
    <scope>NUCLEOTIDE SEQUENCE</scope>
</reference>
<dbReference type="SUPFAM" id="SSF101898">
    <property type="entry name" value="NHL repeat"/>
    <property type="match status" value="1"/>
</dbReference>
<feature type="domain" description="Reverse transcriptase" evidence="1">
    <location>
        <begin position="381"/>
        <end position="659"/>
    </location>
</feature>